<dbReference type="Proteomes" id="UP000036987">
    <property type="component" value="Unassembled WGS sequence"/>
</dbReference>
<accession>A0A0K9NSX8</accession>
<feature type="region of interest" description="Disordered" evidence="1">
    <location>
        <begin position="29"/>
        <end position="55"/>
    </location>
</feature>
<name>A0A0K9NSX8_ZOSMR</name>
<gene>
    <name evidence="2" type="ORF">ZOSMA_6G00080</name>
</gene>
<evidence type="ECO:0000256" key="1">
    <source>
        <dbReference type="SAM" id="MobiDB-lite"/>
    </source>
</evidence>
<organism evidence="2 3">
    <name type="scientific">Zostera marina</name>
    <name type="common">Eelgrass</name>
    <dbReference type="NCBI Taxonomy" id="29655"/>
    <lineage>
        <taxon>Eukaryota</taxon>
        <taxon>Viridiplantae</taxon>
        <taxon>Streptophyta</taxon>
        <taxon>Embryophyta</taxon>
        <taxon>Tracheophyta</taxon>
        <taxon>Spermatophyta</taxon>
        <taxon>Magnoliopsida</taxon>
        <taxon>Liliopsida</taxon>
        <taxon>Zosteraceae</taxon>
        <taxon>Zostera</taxon>
    </lineage>
</organism>
<protein>
    <submittedName>
        <fullName evidence="2">Uncharacterized protein</fullName>
    </submittedName>
</protein>
<dbReference type="OrthoDB" id="780868at2759"/>
<sequence>MEGGGGKYWATSTDTDREFTLAFQIALSHGSSTSSPSSNFPSTPLTPPTTTTFPKPTVPVVGVQGRKTFKRKTKRSASLLPSTRYLDTDIFNFKEMVQQFTGIEGDGIGFRKQETTPVKFVRKQESCIPMLDTSANLFNYGTKEHKFTFPPPATTPEFPLLESLGWEDLLGAGISDSLPSVFLPSPARGGTGNELLLTPPVLETGISSIVPVPDVGVIGWRHGIK</sequence>
<proteinExistence type="predicted"/>
<keyword evidence="3" id="KW-1185">Reference proteome</keyword>
<evidence type="ECO:0000313" key="3">
    <source>
        <dbReference type="Proteomes" id="UP000036987"/>
    </source>
</evidence>
<dbReference type="EMBL" id="LFYR01001803">
    <property type="protein sequence ID" value="KMZ59080.1"/>
    <property type="molecule type" value="Genomic_DNA"/>
</dbReference>
<evidence type="ECO:0000313" key="2">
    <source>
        <dbReference type="EMBL" id="KMZ59080.1"/>
    </source>
</evidence>
<reference evidence="3" key="1">
    <citation type="journal article" date="2016" name="Nature">
        <title>The genome of the seagrass Zostera marina reveals angiosperm adaptation to the sea.</title>
        <authorList>
            <person name="Olsen J.L."/>
            <person name="Rouze P."/>
            <person name="Verhelst B."/>
            <person name="Lin Y.-C."/>
            <person name="Bayer T."/>
            <person name="Collen J."/>
            <person name="Dattolo E."/>
            <person name="De Paoli E."/>
            <person name="Dittami S."/>
            <person name="Maumus F."/>
            <person name="Michel G."/>
            <person name="Kersting A."/>
            <person name="Lauritano C."/>
            <person name="Lohaus R."/>
            <person name="Toepel M."/>
            <person name="Tonon T."/>
            <person name="Vanneste K."/>
            <person name="Amirebrahimi M."/>
            <person name="Brakel J."/>
            <person name="Bostroem C."/>
            <person name="Chovatia M."/>
            <person name="Grimwood J."/>
            <person name="Jenkins J.W."/>
            <person name="Jueterbock A."/>
            <person name="Mraz A."/>
            <person name="Stam W.T."/>
            <person name="Tice H."/>
            <person name="Bornberg-Bauer E."/>
            <person name="Green P.J."/>
            <person name="Pearson G.A."/>
            <person name="Procaccini G."/>
            <person name="Duarte C.M."/>
            <person name="Schmutz J."/>
            <person name="Reusch T.B.H."/>
            <person name="Van de Peer Y."/>
        </authorList>
    </citation>
    <scope>NUCLEOTIDE SEQUENCE [LARGE SCALE GENOMIC DNA]</scope>
    <source>
        <strain evidence="3">cv. Finnish</strain>
    </source>
</reference>
<dbReference type="AlphaFoldDB" id="A0A0K9NSX8"/>
<comment type="caution">
    <text evidence="2">The sequence shown here is derived from an EMBL/GenBank/DDBJ whole genome shotgun (WGS) entry which is preliminary data.</text>
</comment>